<dbReference type="Proteomes" id="UP000319731">
    <property type="component" value="Unassembled WGS sequence"/>
</dbReference>
<dbReference type="EMBL" id="QEAO01000017">
    <property type="protein sequence ID" value="TPX33875.1"/>
    <property type="molecule type" value="Genomic_DNA"/>
</dbReference>
<evidence type="ECO:0000256" key="5">
    <source>
        <dbReference type="ARBA" id="ARBA00022989"/>
    </source>
</evidence>
<reference evidence="11 12" key="1">
    <citation type="journal article" date="2019" name="Sci. Rep.">
        <title>Comparative genomics of chytrid fungi reveal insights into the obligate biotrophic and pathogenic lifestyle of Synchytrium endobioticum.</title>
        <authorList>
            <person name="van de Vossenberg B.T.L.H."/>
            <person name="Warris S."/>
            <person name="Nguyen H.D.T."/>
            <person name="van Gent-Pelzer M.P.E."/>
            <person name="Joly D.L."/>
            <person name="van de Geest H.C."/>
            <person name="Bonants P.J.M."/>
            <person name="Smith D.S."/>
            <person name="Levesque C.A."/>
            <person name="van der Lee T.A.J."/>
        </authorList>
    </citation>
    <scope>NUCLEOTIDE SEQUENCE [LARGE SCALE GENOMIC DNA]</scope>
    <source>
        <strain evidence="11 12">JEL517</strain>
    </source>
</reference>
<comment type="subcellular location">
    <subcellularLocation>
        <location evidence="1 8">Membrane</location>
        <topology evidence="1 8">Multi-pass membrane protein</topology>
    </subcellularLocation>
</comment>
<dbReference type="Pfam" id="PF04193">
    <property type="entry name" value="PQ-loop"/>
    <property type="match status" value="2"/>
</dbReference>
<evidence type="ECO:0000313" key="11">
    <source>
        <dbReference type="EMBL" id="TPX33875.1"/>
    </source>
</evidence>
<dbReference type="GeneID" id="42004577"/>
<dbReference type="OrthoDB" id="271506at2759"/>
<evidence type="ECO:0000256" key="7">
    <source>
        <dbReference type="ARBA" id="ARBA00038475"/>
    </source>
</evidence>
<evidence type="ECO:0000256" key="10">
    <source>
        <dbReference type="SAM" id="Phobius"/>
    </source>
</evidence>
<name>A0A507C8P3_9FUNG</name>
<keyword evidence="6 8" id="KW-0472">Membrane</keyword>
<protein>
    <recommendedName>
        <fullName evidence="8">Mannose-P-dolichol utilization defect 1 protein homolog</fullName>
    </recommendedName>
</protein>
<comment type="similarity">
    <text evidence="7 8">Belongs to the MPDU1 (TC 2.A.43.3) family.</text>
</comment>
<dbReference type="PANTHER" id="PTHR12226">
    <property type="entry name" value="MANNOSE-P-DOLICHOL UTILIZATION DEFECT 1 LEC35 -RELATED"/>
    <property type="match status" value="1"/>
</dbReference>
<dbReference type="PIRSF" id="PIRSF023381">
    <property type="entry name" value="MannP-dilichol_defect-1p"/>
    <property type="match status" value="1"/>
</dbReference>
<evidence type="ECO:0000256" key="3">
    <source>
        <dbReference type="ARBA" id="ARBA00022692"/>
    </source>
</evidence>
<evidence type="ECO:0000256" key="9">
    <source>
        <dbReference type="SAM" id="MobiDB-lite"/>
    </source>
</evidence>
<evidence type="ECO:0000256" key="4">
    <source>
        <dbReference type="ARBA" id="ARBA00022737"/>
    </source>
</evidence>
<dbReference type="InterPro" id="IPR006603">
    <property type="entry name" value="PQ-loop_rpt"/>
</dbReference>
<dbReference type="STRING" id="1806994.A0A507C8P3"/>
<dbReference type="GO" id="GO:0016020">
    <property type="term" value="C:membrane"/>
    <property type="evidence" value="ECO:0007669"/>
    <property type="project" value="UniProtKB-SubCell"/>
</dbReference>
<keyword evidence="5 8" id="KW-1133">Transmembrane helix</keyword>
<evidence type="ECO:0000256" key="2">
    <source>
        <dbReference type="ARBA" id="ARBA00022448"/>
    </source>
</evidence>
<dbReference type="Gene3D" id="1.20.1280.290">
    <property type="match status" value="2"/>
</dbReference>
<evidence type="ECO:0000256" key="8">
    <source>
        <dbReference type="PIRNR" id="PIRNR023381"/>
    </source>
</evidence>
<feature type="transmembrane region" description="Helical" evidence="10">
    <location>
        <begin position="221"/>
        <end position="244"/>
    </location>
</feature>
<proteinExistence type="inferred from homology"/>
<feature type="transmembrane region" description="Helical" evidence="10">
    <location>
        <begin position="136"/>
        <end position="154"/>
    </location>
</feature>
<keyword evidence="4" id="KW-0677">Repeat</keyword>
<keyword evidence="3 8" id="KW-0812">Transmembrane</keyword>
<comment type="caution">
    <text evidence="11">The sequence shown here is derived from an EMBL/GenBank/DDBJ whole genome shotgun (WGS) entry which is preliminary data.</text>
</comment>
<evidence type="ECO:0000313" key="12">
    <source>
        <dbReference type="Proteomes" id="UP000319731"/>
    </source>
</evidence>
<gene>
    <name evidence="11" type="ORF">SmJEL517_g03352</name>
</gene>
<dbReference type="PANTHER" id="PTHR12226:SF2">
    <property type="entry name" value="MANNOSE-P-DOLICHOL UTILIZATION DEFECT 1 PROTEIN"/>
    <property type="match status" value="1"/>
</dbReference>
<keyword evidence="12" id="KW-1185">Reference proteome</keyword>
<dbReference type="RefSeq" id="XP_031024759.1">
    <property type="nucleotide sequence ID" value="XM_031169280.1"/>
</dbReference>
<feature type="compositionally biased region" description="Basic residues" evidence="9">
    <location>
        <begin position="252"/>
        <end position="270"/>
    </location>
</feature>
<feature type="region of interest" description="Disordered" evidence="9">
    <location>
        <begin position="248"/>
        <end position="270"/>
    </location>
</feature>
<keyword evidence="2" id="KW-0813">Transport</keyword>
<dbReference type="InterPro" id="IPR016817">
    <property type="entry name" value="MannP-dilichol_defect-1"/>
</dbReference>
<dbReference type="AlphaFoldDB" id="A0A507C8P3"/>
<feature type="transmembrane region" description="Helical" evidence="10">
    <location>
        <begin position="101"/>
        <end position="129"/>
    </location>
</feature>
<dbReference type="SMART" id="SM00679">
    <property type="entry name" value="CTNS"/>
    <property type="match status" value="2"/>
</dbReference>
<evidence type="ECO:0000256" key="6">
    <source>
        <dbReference type="ARBA" id="ARBA00023136"/>
    </source>
</evidence>
<organism evidence="11 12">
    <name type="scientific">Synchytrium microbalum</name>
    <dbReference type="NCBI Taxonomy" id="1806994"/>
    <lineage>
        <taxon>Eukaryota</taxon>
        <taxon>Fungi</taxon>
        <taxon>Fungi incertae sedis</taxon>
        <taxon>Chytridiomycota</taxon>
        <taxon>Chytridiomycota incertae sedis</taxon>
        <taxon>Chytridiomycetes</taxon>
        <taxon>Synchytriales</taxon>
        <taxon>Synchytriaceae</taxon>
        <taxon>Synchytrium</taxon>
    </lineage>
</organism>
<evidence type="ECO:0000256" key="1">
    <source>
        <dbReference type="ARBA" id="ARBA00004141"/>
    </source>
</evidence>
<feature type="transmembrane region" description="Helical" evidence="10">
    <location>
        <begin position="58"/>
        <end position="81"/>
    </location>
</feature>
<sequence>MEIIDTALRTLVGPECTQTLLSLGFEDYTCLRLLASKGLGLGVVAGGSILKVPQILKIVASGSVTGISAASYLLETVVYLVSLAYNYRNGNAFSTYGEGKFALHVGLDVNIVLSFAFITMQNFIVLLLLFTYSRQVVILLAVAGALSAATYALFDPTLVNSNLLVQFQWGTIFLALAAKLPQIYTNYSNSSTGQLSSITVLLTLAGSAARVFTTWQEVKDPAILTAFVVATVLNLVLALQVVMYPKPDAKASRPKSKSARPIKKPVKKAE</sequence>
<accession>A0A507C8P3</accession>